<reference evidence="2 3" key="1">
    <citation type="journal article" date="2016" name="Mol. Biol. Evol.">
        <title>Genome-Wide Survey of Gut Fungi (Harpellales) Reveals the First Horizontally Transferred Ubiquitin Gene from a Mosquito Host.</title>
        <authorList>
            <person name="Wang Y."/>
            <person name="White M.M."/>
            <person name="Kvist S."/>
            <person name="Moncalvo J.M."/>
        </authorList>
    </citation>
    <scope>NUCLEOTIDE SEQUENCE [LARGE SCALE GENOMIC DNA]</scope>
    <source>
        <strain evidence="2 3">ALG-7-W6</strain>
    </source>
</reference>
<organism evidence="2 3">
    <name type="scientific">Smittium mucronatum</name>
    <dbReference type="NCBI Taxonomy" id="133383"/>
    <lineage>
        <taxon>Eukaryota</taxon>
        <taxon>Fungi</taxon>
        <taxon>Fungi incertae sedis</taxon>
        <taxon>Zoopagomycota</taxon>
        <taxon>Kickxellomycotina</taxon>
        <taxon>Harpellomycetes</taxon>
        <taxon>Harpellales</taxon>
        <taxon>Legeriomycetaceae</taxon>
        <taxon>Smittium</taxon>
    </lineage>
</organism>
<dbReference type="Proteomes" id="UP000187455">
    <property type="component" value="Unassembled WGS sequence"/>
</dbReference>
<proteinExistence type="predicted"/>
<dbReference type="STRING" id="133383.A0A1R0GPJ5"/>
<evidence type="ECO:0000313" key="2">
    <source>
        <dbReference type="EMBL" id="OLY78789.1"/>
    </source>
</evidence>
<evidence type="ECO:0000256" key="1">
    <source>
        <dbReference type="SAM" id="MobiDB-lite"/>
    </source>
</evidence>
<name>A0A1R0GPJ5_9FUNG</name>
<dbReference type="EMBL" id="LSSL01005521">
    <property type="protein sequence ID" value="OLY78789.1"/>
    <property type="molecule type" value="Genomic_DNA"/>
</dbReference>
<feature type="compositionally biased region" description="Basic and acidic residues" evidence="1">
    <location>
        <begin position="36"/>
        <end position="46"/>
    </location>
</feature>
<dbReference type="AlphaFoldDB" id="A0A1R0GPJ5"/>
<accession>A0A1R0GPJ5</accession>
<feature type="region of interest" description="Disordered" evidence="1">
    <location>
        <begin position="1"/>
        <end position="61"/>
    </location>
</feature>
<evidence type="ECO:0000313" key="3">
    <source>
        <dbReference type="Proteomes" id="UP000187455"/>
    </source>
</evidence>
<sequence length="149" mass="16811">MTERFKFPFKNPDLTKSNSKSEKLKNSSPGLEQENAYERREIHPNESIHSAGKAHHRGKDHEIPSVPVELVVISVQGPSFWAVTQPPDVHKDPETSFGMFQVQWYAGFGIPIQPVDPGRDQEYPFDQHVSGVIQAIGACIPLQQRKIIK</sequence>
<keyword evidence="3" id="KW-1185">Reference proteome</keyword>
<protein>
    <submittedName>
        <fullName evidence="2">Uncharacterized protein</fullName>
    </submittedName>
</protein>
<comment type="caution">
    <text evidence="2">The sequence shown here is derived from an EMBL/GenBank/DDBJ whole genome shotgun (WGS) entry which is preliminary data.</text>
</comment>
<gene>
    <name evidence="2" type="ORF">AYI68_g7153</name>
</gene>